<dbReference type="WBParaSite" id="ASIM_0001630501-mRNA-1">
    <property type="protein sequence ID" value="ASIM_0001630501-mRNA-1"/>
    <property type="gene ID" value="ASIM_0001630501"/>
</dbReference>
<feature type="compositionally biased region" description="Polar residues" evidence="1">
    <location>
        <begin position="145"/>
        <end position="163"/>
    </location>
</feature>
<dbReference type="EMBL" id="UYRR01032505">
    <property type="protein sequence ID" value="VDK55860.1"/>
    <property type="molecule type" value="Genomic_DNA"/>
</dbReference>
<name>A0A0M3K5R4_ANISI</name>
<feature type="region of interest" description="Disordered" evidence="1">
    <location>
        <begin position="144"/>
        <end position="176"/>
    </location>
</feature>
<evidence type="ECO:0000313" key="3">
    <source>
        <dbReference type="Proteomes" id="UP000267096"/>
    </source>
</evidence>
<reference evidence="4" key="1">
    <citation type="submission" date="2017-02" db="UniProtKB">
        <authorList>
            <consortium name="WormBaseParasite"/>
        </authorList>
    </citation>
    <scope>IDENTIFICATION</scope>
</reference>
<sequence length="222" mass="25042">MLLDGCVDRYRPLPDYLNYSNVTQSEVRETFLRLKAENSFLSGREARTSGVTDRTASTVSSDRYLNLRHFFDRLDRLSGRREAFTTSSRLQSIDIIDLANSNSTRTRTSPVTIHHLATEGGHHSSEALLFPDQMEFSMDDIFESMPTTSSSEGATSAQEGLSETTKKDNDRRRQLVSDTDQDLDRLLNMFESQVVEMWIVVSSINFLDMLISGGGAAIRRTL</sequence>
<accession>A0A0M3K5R4</accession>
<gene>
    <name evidence="2" type="ORF">ASIM_LOCUS15712</name>
</gene>
<dbReference type="Proteomes" id="UP000267096">
    <property type="component" value="Unassembled WGS sequence"/>
</dbReference>
<dbReference type="AlphaFoldDB" id="A0A0M3K5R4"/>
<protein>
    <submittedName>
        <fullName evidence="4">Autophagy-related protein 13</fullName>
    </submittedName>
</protein>
<feature type="compositionally biased region" description="Basic and acidic residues" evidence="1">
    <location>
        <begin position="164"/>
        <end position="175"/>
    </location>
</feature>
<evidence type="ECO:0000313" key="2">
    <source>
        <dbReference type="EMBL" id="VDK55860.1"/>
    </source>
</evidence>
<evidence type="ECO:0000256" key="1">
    <source>
        <dbReference type="SAM" id="MobiDB-lite"/>
    </source>
</evidence>
<reference evidence="2 3" key="2">
    <citation type="submission" date="2018-11" db="EMBL/GenBank/DDBJ databases">
        <authorList>
            <consortium name="Pathogen Informatics"/>
        </authorList>
    </citation>
    <scope>NUCLEOTIDE SEQUENCE [LARGE SCALE GENOMIC DNA]</scope>
</reference>
<organism evidence="4">
    <name type="scientific">Anisakis simplex</name>
    <name type="common">Herring worm</name>
    <dbReference type="NCBI Taxonomy" id="6269"/>
    <lineage>
        <taxon>Eukaryota</taxon>
        <taxon>Metazoa</taxon>
        <taxon>Ecdysozoa</taxon>
        <taxon>Nematoda</taxon>
        <taxon>Chromadorea</taxon>
        <taxon>Rhabditida</taxon>
        <taxon>Spirurina</taxon>
        <taxon>Ascaridomorpha</taxon>
        <taxon>Ascaridoidea</taxon>
        <taxon>Anisakidae</taxon>
        <taxon>Anisakis</taxon>
        <taxon>Anisakis simplex complex</taxon>
    </lineage>
</organism>
<evidence type="ECO:0000313" key="4">
    <source>
        <dbReference type="WBParaSite" id="ASIM_0001630501-mRNA-1"/>
    </source>
</evidence>
<keyword evidence="3" id="KW-1185">Reference proteome</keyword>
<proteinExistence type="predicted"/>